<accession>A0A345SR40</accession>
<dbReference type="Proteomes" id="UP000249340">
    <property type="component" value="Chromosome"/>
</dbReference>
<feature type="domain" description="Aminoglycoside phosphotransferase" evidence="1">
    <location>
        <begin position="37"/>
        <end position="291"/>
    </location>
</feature>
<dbReference type="CDD" id="cd05154">
    <property type="entry name" value="ACAD10_11_N-like"/>
    <property type="match status" value="1"/>
</dbReference>
<dbReference type="PANTHER" id="PTHR21310">
    <property type="entry name" value="AMINOGLYCOSIDE PHOSPHOTRANSFERASE-RELATED-RELATED"/>
    <property type="match status" value="1"/>
</dbReference>
<dbReference type="InterPro" id="IPR051678">
    <property type="entry name" value="AGP_Transferase"/>
</dbReference>
<keyword evidence="3" id="KW-1185">Reference proteome</keyword>
<dbReference type="InterPro" id="IPR002575">
    <property type="entry name" value="Aminoglycoside_PTrfase"/>
</dbReference>
<keyword evidence="2" id="KW-0808">Transferase</keyword>
<reference evidence="3" key="1">
    <citation type="submission" date="2018-07" db="EMBL/GenBank/DDBJ databases">
        <title>Streptacidiphilus bronchialis DSM 106435 chromosome.</title>
        <authorList>
            <person name="Batra D."/>
            <person name="Gulvik C.A."/>
        </authorList>
    </citation>
    <scope>NUCLEOTIDE SEQUENCE [LARGE SCALE GENOMIC DNA]</scope>
    <source>
        <strain evidence="3">DSM 106435</strain>
    </source>
</reference>
<dbReference type="InterPro" id="IPR041726">
    <property type="entry name" value="ACAD10_11_N"/>
</dbReference>
<dbReference type="Pfam" id="PF01636">
    <property type="entry name" value="APH"/>
    <property type="match status" value="1"/>
</dbReference>
<dbReference type="KEGG" id="stri:C7M71_000605"/>
<evidence type="ECO:0000259" key="1">
    <source>
        <dbReference type="Pfam" id="PF01636"/>
    </source>
</evidence>
<dbReference type="OrthoDB" id="3806873at2"/>
<protein>
    <submittedName>
        <fullName evidence="2">Phosphotransferase family protein</fullName>
    </submittedName>
</protein>
<dbReference type="GO" id="GO:0016740">
    <property type="term" value="F:transferase activity"/>
    <property type="evidence" value="ECO:0007669"/>
    <property type="project" value="UniProtKB-KW"/>
</dbReference>
<dbReference type="InterPro" id="IPR011009">
    <property type="entry name" value="Kinase-like_dom_sf"/>
</dbReference>
<dbReference type="EMBL" id="CP031264">
    <property type="protein sequence ID" value="AXI76195.1"/>
    <property type="molecule type" value="Genomic_DNA"/>
</dbReference>
<evidence type="ECO:0000313" key="2">
    <source>
        <dbReference type="EMBL" id="AXI76195.1"/>
    </source>
</evidence>
<dbReference type="AlphaFoldDB" id="A0A345SR40"/>
<dbReference type="Gene3D" id="3.30.200.20">
    <property type="entry name" value="Phosphorylase Kinase, domain 1"/>
    <property type="match status" value="1"/>
</dbReference>
<dbReference type="SUPFAM" id="SSF56112">
    <property type="entry name" value="Protein kinase-like (PK-like)"/>
    <property type="match status" value="1"/>
</dbReference>
<organism evidence="2 3">
    <name type="scientific">Peterkaempfera bronchialis</name>
    <dbReference type="NCBI Taxonomy" id="2126346"/>
    <lineage>
        <taxon>Bacteria</taxon>
        <taxon>Bacillati</taxon>
        <taxon>Actinomycetota</taxon>
        <taxon>Actinomycetes</taxon>
        <taxon>Kitasatosporales</taxon>
        <taxon>Streptomycetaceae</taxon>
        <taxon>Peterkaempfera</taxon>
    </lineage>
</organism>
<proteinExistence type="predicted"/>
<sequence>MATTDSTGDTSALAETLRGRATGAAQAWHPGAEVTRVEPLTGGSSSLTFTAELRGVPEEQRKVVLKVAPPGLAPVRNRDVLRQARLMRALHDQPGVPVPPVFFEDAGDPPDVPPFLAMGFVPGDCVEPMLIEERDPAAFPAIRSRALDAAAVLAALHRVDPARAGLGDEPVVGLKDEIDRWTRAFTTVPADLQGDYEECARALLATMPSAMAPTVNHGDYRLGNTLCRDGRVTSVIDWEIWSVGDPRIDVTWLTFFTDEAHHPGAPGNGPSGMPTARELLDAYTDAGGPDLPDLAWFDALTRYKEAGATALLIKRGRKSGRLVPEMARMAPALPVLLNEARELIGA</sequence>
<evidence type="ECO:0000313" key="3">
    <source>
        <dbReference type="Proteomes" id="UP000249340"/>
    </source>
</evidence>
<dbReference type="RefSeq" id="WP_111489566.1">
    <property type="nucleotide sequence ID" value="NZ_CP031264.1"/>
</dbReference>
<dbReference type="Gene3D" id="3.90.1200.10">
    <property type="match status" value="1"/>
</dbReference>
<name>A0A345SR40_9ACTN</name>
<gene>
    <name evidence="2" type="ORF">C7M71_000605</name>
</gene>